<dbReference type="InterPro" id="IPR025668">
    <property type="entry name" value="Tnp_DDE_dom"/>
</dbReference>
<feature type="domain" description="Transposase DDE" evidence="1">
    <location>
        <begin position="17"/>
        <end position="439"/>
    </location>
</feature>
<dbReference type="Pfam" id="PF13701">
    <property type="entry name" value="DDE_Tnp_1_4"/>
    <property type="match status" value="1"/>
</dbReference>
<dbReference type="AlphaFoldDB" id="A0A5K7ZDJ8"/>
<evidence type="ECO:0000313" key="3">
    <source>
        <dbReference type="Proteomes" id="UP000427769"/>
    </source>
</evidence>
<dbReference type="InterPro" id="IPR047960">
    <property type="entry name" value="Transpos_IS1380"/>
</dbReference>
<gene>
    <name evidence="2" type="ORF">DSCW_52180</name>
</gene>
<dbReference type="NCBIfam" id="NF033539">
    <property type="entry name" value="transpos_IS1380"/>
    <property type="match status" value="1"/>
</dbReference>
<organism evidence="2 3">
    <name type="scientific">Desulfosarcina widdelii</name>
    <dbReference type="NCBI Taxonomy" id="947919"/>
    <lineage>
        <taxon>Bacteria</taxon>
        <taxon>Pseudomonadati</taxon>
        <taxon>Thermodesulfobacteriota</taxon>
        <taxon>Desulfobacteria</taxon>
        <taxon>Desulfobacterales</taxon>
        <taxon>Desulfosarcinaceae</taxon>
        <taxon>Desulfosarcina</taxon>
    </lineage>
</organism>
<dbReference type="InterPro" id="IPR012337">
    <property type="entry name" value="RNaseH-like_sf"/>
</dbReference>
<accession>A0A5K7ZDJ8</accession>
<dbReference type="Proteomes" id="UP000427769">
    <property type="component" value="Chromosome"/>
</dbReference>
<evidence type="ECO:0000313" key="2">
    <source>
        <dbReference type="EMBL" id="BBO77801.1"/>
    </source>
</evidence>
<evidence type="ECO:0000259" key="1">
    <source>
        <dbReference type="Pfam" id="PF13701"/>
    </source>
</evidence>
<dbReference type="RefSeq" id="WP_170302465.1">
    <property type="nucleotide sequence ID" value="NZ_AP021875.1"/>
</dbReference>
<sequence>MRKQNSKKGRPRKVIRQGKASLSFTGKAVTSHAGMALVSRALDYFNVGNDLKKFTTDLDADKHHKMNRLLEQLITLRMLGGDAVSDTALLNDPALGALFDWDTIAHPSTFGRRLGKMRWIHNLGLERIVTGLSDRVAKTGPRLVAIDSTVATVFGEQIEGAERGYNPHKPGRDSYHPILAVDVATRSVVDGYLRPGSCASGHGLDDFIRKLIAESKHPVDQTVFRLDKGLTAGAVLDTIEGFNAGYVAKVKLTANVVGMISKIKNWRAFGKGHFAANIYCQLDGWERPRRMAVIERNLPAEEQPAQLPLFEMMDGRYEVVVTNLHLNAENIWRLYNRGTVVEQVIDELKNDFAATGVRTNSFWANDALFLTGLIAYNLLNCIRRLTLPKSLKTARIKRIGLLLLHLPANVIRGSRQLWIKIRRDHPMRLIFYRAMATLQ</sequence>
<dbReference type="SUPFAM" id="SSF53098">
    <property type="entry name" value="Ribonuclease H-like"/>
    <property type="match status" value="1"/>
</dbReference>
<name>A0A5K7ZDJ8_9BACT</name>
<protein>
    <submittedName>
        <fullName evidence="2">IS1380 family transposase</fullName>
    </submittedName>
</protein>
<proteinExistence type="predicted"/>
<reference evidence="2 3" key="1">
    <citation type="submission" date="2019-11" db="EMBL/GenBank/DDBJ databases">
        <title>Comparative genomics of hydrocarbon-degrading Desulfosarcina strains.</title>
        <authorList>
            <person name="Watanabe M."/>
            <person name="Kojima H."/>
            <person name="Fukui M."/>
        </authorList>
    </citation>
    <scope>NUCLEOTIDE SEQUENCE [LARGE SCALE GENOMIC DNA]</scope>
    <source>
        <strain evidence="2 3">PP31</strain>
    </source>
</reference>
<dbReference type="KEGG" id="dwd:DSCW_52180"/>
<dbReference type="EMBL" id="AP021875">
    <property type="protein sequence ID" value="BBO77801.1"/>
    <property type="molecule type" value="Genomic_DNA"/>
</dbReference>
<keyword evidence="3" id="KW-1185">Reference proteome</keyword>